<sequence length="57" mass="6095">MRLPLLGATGTSAPTMSPKWRLACAALRTLPARRNPARRRSIVVVAIAPKTTRASAL</sequence>
<reference evidence="1" key="1">
    <citation type="submission" date="2023-01" db="EMBL/GenBank/DDBJ databases">
        <authorList>
            <person name="Van Ghelder C."/>
            <person name="Rancurel C."/>
        </authorList>
    </citation>
    <scope>NUCLEOTIDE SEQUENCE</scope>
    <source>
        <strain evidence="1">CNCM I-4278</strain>
    </source>
</reference>
<evidence type="ECO:0000313" key="2">
    <source>
        <dbReference type="Proteomes" id="UP001152607"/>
    </source>
</evidence>
<evidence type="ECO:0000313" key="1">
    <source>
        <dbReference type="EMBL" id="CAI6271003.1"/>
    </source>
</evidence>
<keyword evidence="2" id="KW-1185">Reference proteome</keyword>
<gene>
    <name evidence="1" type="ORF">PDIGIT_LOCUS1722</name>
</gene>
<dbReference type="AlphaFoldDB" id="A0A9W4XKS0"/>
<accession>A0A9W4XKS0</accession>
<comment type="caution">
    <text evidence="1">The sequence shown here is derived from an EMBL/GenBank/DDBJ whole genome shotgun (WGS) entry which is preliminary data.</text>
</comment>
<dbReference type="Proteomes" id="UP001152607">
    <property type="component" value="Unassembled WGS sequence"/>
</dbReference>
<proteinExistence type="predicted"/>
<name>A0A9W4XKS0_9PLEO</name>
<organism evidence="1 2">
    <name type="scientific">Periconia digitata</name>
    <dbReference type="NCBI Taxonomy" id="1303443"/>
    <lineage>
        <taxon>Eukaryota</taxon>
        <taxon>Fungi</taxon>
        <taxon>Dikarya</taxon>
        <taxon>Ascomycota</taxon>
        <taxon>Pezizomycotina</taxon>
        <taxon>Dothideomycetes</taxon>
        <taxon>Pleosporomycetidae</taxon>
        <taxon>Pleosporales</taxon>
        <taxon>Massarineae</taxon>
        <taxon>Periconiaceae</taxon>
        <taxon>Periconia</taxon>
    </lineage>
</organism>
<dbReference type="EMBL" id="CAOQHR010000001">
    <property type="protein sequence ID" value="CAI6271003.1"/>
    <property type="molecule type" value="Genomic_DNA"/>
</dbReference>
<protein>
    <submittedName>
        <fullName evidence="1">Uncharacterized protein</fullName>
    </submittedName>
</protein>